<accession>A0A6H1ZDX1</accession>
<protein>
    <submittedName>
        <fullName evidence="1">Putative capsid protein</fullName>
    </submittedName>
</protein>
<name>A0A6H1ZDX1_9ZZZZ</name>
<gene>
    <name evidence="1" type="ORF">TM448A00317_0018</name>
    <name evidence="2" type="ORF">TM448B00343_0023</name>
</gene>
<evidence type="ECO:0000313" key="1">
    <source>
        <dbReference type="EMBL" id="QJA46116.1"/>
    </source>
</evidence>
<dbReference type="EMBL" id="MT144611">
    <property type="protein sequence ID" value="QJH95017.1"/>
    <property type="molecule type" value="Genomic_DNA"/>
</dbReference>
<organism evidence="1">
    <name type="scientific">viral metagenome</name>
    <dbReference type="NCBI Taxonomy" id="1070528"/>
    <lineage>
        <taxon>unclassified sequences</taxon>
        <taxon>metagenomes</taxon>
        <taxon>organismal metagenomes</taxon>
    </lineage>
</organism>
<dbReference type="EMBL" id="MT144003">
    <property type="protein sequence ID" value="QJA46116.1"/>
    <property type="molecule type" value="Genomic_DNA"/>
</dbReference>
<proteinExistence type="predicted"/>
<dbReference type="NCBIfam" id="NF045672">
    <property type="entry name" value="MCP_gp7_epsi_15"/>
    <property type="match status" value="1"/>
</dbReference>
<sequence length="304" mass="33380">MAFTLYEYHKQQTDPIMAGVVEEFLDSRILRYLPFKDIDGSAMTYNREESLPGIAFRAINEAYDESTGIINPLTESLKIMGGDADTDKALMKMEKNFGERRASDILMKTKAARTYFDKIFFDGDEASDPKQFDGLNKRLTGNQVITAGTNGANVIENMLDRLIDAVSGRPDALLMGKAMRRQLNNLAKGSTILTVGKDQWGDPVETYAGVPIGIVEEDNDGNTILALDETQGSSSVTGSIYAVRFGINEWLCGIQNEPIEGVDLGEISSKPAFRYRMEWLMGIAIYNSKSAARLKGITAASGIA</sequence>
<dbReference type="AlphaFoldDB" id="A0A6H1ZDX1"/>
<evidence type="ECO:0000313" key="2">
    <source>
        <dbReference type="EMBL" id="QJH95017.1"/>
    </source>
</evidence>
<dbReference type="SUPFAM" id="SSF56563">
    <property type="entry name" value="Major capsid protein gp5"/>
    <property type="match status" value="1"/>
</dbReference>
<reference evidence="1" key="1">
    <citation type="submission" date="2020-03" db="EMBL/GenBank/DDBJ databases">
        <title>The deep terrestrial virosphere.</title>
        <authorList>
            <person name="Holmfeldt K."/>
            <person name="Nilsson E."/>
            <person name="Simone D."/>
            <person name="Lopez-Fernandez M."/>
            <person name="Wu X."/>
            <person name="de Brujin I."/>
            <person name="Lundin D."/>
            <person name="Andersson A."/>
            <person name="Bertilsson S."/>
            <person name="Dopson M."/>
        </authorList>
    </citation>
    <scope>NUCLEOTIDE SEQUENCE</scope>
    <source>
        <strain evidence="1">TM448A00317</strain>
        <strain evidence="2">TM448B00343</strain>
    </source>
</reference>
<dbReference type="InterPro" id="IPR048813">
    <property type="entry name" value="GP7-like"/>
</dbReference>
<dbReference type="Pfam" id="PF20911">
    <property type="entry name" value="GP7"/>
    <property type="match status" value="1"/>
</dbReference>